<gene>
    <name evidence="1" type="ORF">SAMN05443248_3494</name>
</gene>
<dbReference type="RefSeq" id="WP_079602480.1">
    <property type="nucleotide sequence ID" value="NZ_LT670817.1"/>
</dbReference>
<protein>
    <submittedName>
        <fullName evidence="1">Uncharacterized protein</fullName>
    </submittedName>
</protein>
<dbReference type="EMBL" id="LT670817">
    <property type="protein sequence ID" value="SHH04794.1"/>
    <property type="molecule type" value="Genomic_DNA"/>
</dbReference>
<accession>A0A1M5PSH3</accession>
<organism evidence="1 2">
    <name type="scientific">Bradyrhizobium erythrophlei</name>
    <dbReference type="NCBI Taxonomy" id="1437360"/>
    <lineage>
        <taxon>Bacteria</taxon>
        <taxon>Pseudomonadati</taxon>
        <taxon>Pseudomonadota</taxon>
        <taxon>Alphaproteobacteria</taxon>
        <taxon>Hyphomicrobiales</taxon>
        <taxon>Nitrobacteraceae</taxon>
        <taxon>Bradyrhizobium</taxon>
    </lineage>
</organism>
<dbReference type="OrthoDB" id="8247604at2"/>
<dbReference type="AlphaFoldDB" id="A0A1M5PSH3"/>
<name>A0A1M5PSH3_9BRAD</name>
<dbReference type="Proteomes" id="UP000189796">
    <property type="component" value="Chromosome I"/>
</dbReference>
<proteinExistence type="predicted"/>
<reference evidence="1 2" key="1">
    <citation type="submission" date="2016-11" db="EMBL/GenBank/DDBJ databases">
        <authorList>
            <person name="Jaros S."/>
            <person name="Januszkiewicz K."/>
            <person name="Wedrychowicz H."/>
        </authorList>
    </citation>
    <scope>NUCLEOTIDE SEQUENCE [LARGE SCALE GENOMIC DNA]</scope>
    <source>
        <strain evidence="1 2">GAS138</strain>
    </source>
</reference>
<evidence type="ECO:0000313" key="2">
    <source>
        <dbReference type="Proteomes" id="UP000189796"/>
    </source>
</evidence>
<evidence type="ECO:0000313" key="1">
    <source>
        <dbReference type="EMBL" id="SHH04794.1"/>
    </source>
</evidence>
<sequence>MTYSCVDFTDNILNALGITVPEEHRDNTEHQADLACSEIWRLQKRDAVCDKLVSMLDSIHTIMDSEKEARYLIPHFDEIGCLIAEARGEYTPDDDPSKSEAAALAEIERLKGLENKAWLLVVHSDEELSDLIEWIDEHPSDEEMSEEGIVTAARVRLNAWLLRLAGAQSENSYPCFAAVPPALARLLEMLIDDWSEVEGSHDAEFNTTLIEQEG</sequence>